<feature type="signal peptide" evidence="2">
    <location>
        <begin position="1"/>
        <end position="24"/>
    </location>
</feature>
<dbReference type="EMBL" id="JAUOPG010000001">
    <property type="protein sequence ID" value="MDO6452003.1"/>
    <property type="molecule type" value="Genomic_DNA"/>
</dbReference>
<dbReference type="InterPro" id="IPR024079">
    <property type="entry name" value="MetalloPept_cat_dom_sf"/>
</dbReference>
<dbReference type="InterPro" id="IPR013783">
    <property type="entry name" value="Ig-like_fold"/>
</dbReference>
<dbReference type="GO" id="GO:0004222">
    <property type="term" value="F:metalloendopeptidase activity"/>
    <property type="evidence" value="ECO:0007669"/>
    <property type="project" value="InterPro"/>
</dbReference>
<keyword evidence="2" id="KW-0732">Signal</keyword>
<dbReference type="InterPro" id="IPR001590">
    <property type="entry name" value="Peptidase_M12B"/>
</dbReference>
<dbReference type="Proteomes" id="UP001169862">
    <property type="component" value="Unassembled WGS sequence"/>
</dbReference>
<name>A0AAW7XGB0_9GAMM</name>
<gene>
    <name evidence="4" type="ORF">Q4490_00365</name>
</gene>
<feature type="region of interest" description="Disordered" evidence="1">
    <location>
        <begin position="664"/>
        <end position="690"/>
    </location>
</feature>
<proteinExistence type="predicted"/>
<evidence type="ECO:0000313" key="5">
    <source>
        <dbReference type="Proteomes" id="UP001169862"/>
    </source>
</evidence>
<organism evidence="4 5">
    <name type="scientific">Neptunomonas phycophila</name>
    <dbReference type="NCBI Taxonomy" id="1572645"/>
    <lineage>
        <taxon>Bacteria</taxon>
        <taxon>Pseudomonadati</taxon>
        <taxon>Pseudomonadota</taxon>
        <taxon>Gammaproteobacteria</taxon>
        <taxon>Oceanospirillales</taxon>
        <taxon>Oceanospirillaceae</taxon>
        <taxon>Neptunomonas</taxon>
    </lineage>
</organism>
<protein>
    <submittedName>
        <fullName evidence="4">M12 family metallo-peptidase</fullName>
    </submittedName>
</protein>
<dbReference type="GO" id="GO:0006508">
    <property type="term" value="P:proteolysis"/>
    <property type="evidence" value="ECO:0007669"/>
    <property type="project" value="InterPro"/>
</dbReference>
<sequence>MYLFKASLAAIFFTSTLTSLSSVAAPLNPWIDSNAPSVQAKSYSDKRPNVAAKQARALNADFDQLTQTLLAITDATPIDVVIPLPDGLSATYQLTLTQLMAVDLGNKYPNIKTFEGVDLANPANKGRFDITPLGFHGMFLHQGEWVLIDPANHQDTQAYLSYSAKNAIPLSTSVQDEALNPFSNYANNALQAKSLAQTTASGSQLRTYRIAVSATGEYTQFFGGTKANAIAGITTALNRVNTIFQQDLAVQLELVSNSDELIYTNPNTDPFVNNDPNSDIDTNMVLAANVLGVNAFDLGHVFTTTGSGLAYVGSVCDNSQISEGGYYKAGAVSGLSQPNSDIFYIGLLAHELGHQFGANHSFNGTQAVCGSGRNAETAWEPGSGSTIMSYSGLCESENIQNDSSAFFHGGSIKEIQSYLSGTSCAATRSLNNAAPTVSAGGDYIIPALTPFMLEASASDTNGDTLSYIWEELDAGNASSSAATMIDNGSGALFRSYEPTDSAIRYFPQLTDLLDNTTSLGEAYPTTNRDLNFQVTVRDGNGGVSYDANVITVDRDSGPFTVNSPVLNEQWTTGEEVSVEWDVAGTNTSPVNCPAVDILLSTDGGASFPTALLSGTTNNGEQTFVMPAVTSNDARLMVRCTNNIFFAINPGRFSIVSGGNTDVTTVDTDPYTTPTTEVTPPSSGSSNSGGGGGSIPPFALLALVIAGALSLTGCKTVASPHAPVDPHHGSHHHPSTGDTARAQADAKHAMEHNDYRFFAIPGREIILPGIAQQHVNSINTQFGTQNIPVSDALQSAQDKHERDHWIDYAAEYNRYLATQLNSDYLAR</sequence>
<evidence type="ECO:0000256" key="1">
    <source>
        <dbReference type="SAM" id="MobiDB-lite"/>
    </source>
</evidence>
<evidence type="ECO:0000256" key="2">
    <source>
        <dbReference type="SAM" id="SignalP"/>
    </source>
</evidence>
<feature type="domain" description="Peptidase M12B" evidence="3">
    <location>
        <begin position="206"/>
        <end position="420"/>
    </location>
</feature>
<comment type="caution">
    <text evidence="4">The sequence shown here is derived from an EMBL/GenBank/DDBJ whole genome shotgun (WGS) entry which is preliminary data.</text>
</comment>
<dbReference type="PANTHER" id="PTHR11905:SF159">
    <property type="entry name" value="ADAM METALLOPROTEASE"/>
    <property type="match status" value="1"/>
</dbReference>
<dbReference type="PROSITE" id="PS50215">
    <property type="entry name" value="ADAM_MEPRO"/>
    <property type="match status" value="1"/>
</dbReference>
<feature type="region of interest" description="Disordered" evidence="1">
    <location>
        <begin position="719"/>
        <end position="742"/>
    </location>
</feature>
<dbReference type="Gene3D" id="3.40.390.10">
    <property type="entry name" value="Collagenase (Catalytic Domain)"/>
    <property type="match status" value="1"/>
</dbReference>
<dbReference type="Gene3D" id="2.60.40.10">
    <property type="entry name" value="Immunoglobulins"/>
    <property type="match status" value="1"/>
</dbReference>
<dbReference type="RefSeq" id="WP_303547992.1">
    <property type="nucleotide sequence ID" value="NZ_JAUOPG010000001.1"/>
</dbReference>
<dbReference type="AlphaFoldDB" id="A0AAW7XGB0"/>
<dbReference type="SUPFAM" id="SSF55486">
    <property type="entry name" value="Metalloproteases ('zincins'), catalytic domain"/>
    <property type="match status" value="1"/>
</dbReference>
<dbReference type="Pfam" id="PF13583">
    <property type="entry name" value="Reprolysin_4"/>
    <property type="match status" value="1"/>
</dbReference>
<feature type="compositionally biased region" description="Low complexity" evidence="1">
    <location>
        <begin position="664"/>
        <end position="685"/>
    </location>
</feature>
<evidence type="ECO:0000313" key="4">
    <source>
        <dbReference type="EMBL" id="MDO6452003.1"/>
    </source>
</evidence>
<accession>A0AAW7XGB0</accession>
<evidence type="ECO:0000259" key="3">
    <source>
        <dbReference type="PROSITE" id="PS50215"/>
    </source>
</evidence>
<dbReference type="PANTHER" id="PTHR11905">
    <property type="entry name" value="ADAM A DISINTEGRIN AND METALLOPROTEASE DOMAIN"/>
    <property type="match status" value="1"/>
</dbReference>
<feature type="chain" id="PRO_5043857730" evidence="2">
    <location>
        <begin position="25"/>
        <end position="826"/>
    </location>
</feature>
<reference evidence="4" key="1">
    <citation type="submission" date="2023-07" db="EMBL/GenBank/DDBJ databases">
        <title>Genome content predicts the carbon catabolic preferences of heterotrophic bacteria.</title>
        <authorList>
            <person name="Gralka M."/>
        </authorList>
    </citation>
    <scope>NUCLEOTIDE SEQUENCE</scope>
    <source>
        <strain evidence="4">I2M16</strain>
    </source>
</reference>